<keyword evidence="6" id="KW-1185">Reference proteome</keyword>
<dbReference type="EMBL" id="MPUH01000954">
    <property type="protein sequence ID" value="OMJ71812.1"/>
    <property type="molecule type" value="Genomic_DNA"/>
</dbReference>
<evidence type="ECO:0000313" key="6">
    <source>
        <dbReference type="Proteomes" id="UP000187209"/>
    </source>
</evidence>
<evidence type="ECO:0000256" key="2">
    <source>
        <dbReference type="ARBA" id="ARBA00007267"/>
    </source>
</evidence>
<comment type="caution">
    <text evidence="5">The sequence shown here is derived from an EMBL/GenBank/DDBJ whole genome shotgun (WGS) entry which is preliminary data.</text>
</comment>
<dbReference type="SMART" id="SM01114">
    <property type="entry name" value="CXC"/>
    <property type="match status" value="2"/>
</dbReference>
<dbReference type="InterPro" id="IPR028307">
    <property type="entry name" value="Lin-54_fam"/>
</dbReference>
<dbReference type="PANTHER" id="PTHR12446">
    <property type="entry name" value="TESMIN/TSO1-RELATED"/>
    <property type="match status" value="1"/>
</dbReference>
<dbReference type="InterPro" id="IPR005172">
    <property type="entry name" value="CRC"/>
</dbReference>
<dbReference type="Proteomes" id="UP000187209">
    <property type="component" value="Unassembled WGS sequence"/>
</dbReference>
<dbReference type="GO" id="GO:0006355">
    <property type="term" value="P:regulation of DNA-templated transcription"/>
    <property type="evidence" value="ECO:0007669"/>
    <property type="project" value="TreeGrafter"/>
</dbReference>
<comment type="subcellular location">
    <subcellularLocation>
        <location evidence="1">Nucleus</location>
    </subcellularLocation>
</comment>
<organism evidence="5 6">
    <name type="scientific">Stentor coeruleus</name>
    <dbReference type="NCBI Taxonomy" id="5963"/>
    <lineage>
        <taxon>Eukaryota</taxon>
        <taxon>Sar</taxon>
        <taxon>Alveolata</taxon>
        <taxon>Ciliophora</taxon>
        <taxon>Postciliodesmatophora</taxon>
        <taxon>Heterotrichea</taxon>
        <taxon>Heterotrichida</taxon>
        <taxon>Stentoridae</taxon>
        <taxon>Stentor</taxon>
    </lineage>
</organism>
<gene>
    <name evidence="5" type="ORF">SteCoe_29873</name>
</gene>
<name>A0A1R2B4X0_9CILI</name>
<feature type="domain" description="CRC" evidence="4">
    <location>
        <begin position="22"/>
        <end position="138"/>
    </location>
</feature>
<comment type="similarity">
    <text evidence="2">Belongs to the lin-54 family.</text>
</comment>
<dbReference type="OrthoDB" id="6283463at2759"/>
<dbReference type="InterPro" id="IPR033467">
    <property type="entry name" value="Tesmin/TSO1-like_CXC"/>
</dbReference>
<evidence type="ECO:0000259" key="4">
    <source>
        <dbReference type="PROSITE" id="PS51634"/>
    </source>
</evidence>
<accession>A0A1R2B4X0</accession>
<reference evidence="5 6" key="1">
    <citation type="submission" date="2016-11" db="EMBL/GenBank/DDBJ databases">
        <title>The macronuclear genome of Stentor coeruleus: a giant cell with tiny introns.</title>
        <authorList>
            <person name="Slabodnick M."/>
            <person name="Ruby J.G."/>
            <person name="Reiff S.B."/>
            <person name="Swart E.C."/>
            <person name="Gosai S."/>
            <person name="Prabakaran S."/>
            <person name="Witkowska E."/>
            <person name="Larue G.E."/>
            <person name="Fisher S."/>
            <person name="Freeman R.M."/>
            <person name="Gunawardena J."/>
            <person name="Chu W."/>
            <person name="Stover N.A."/>
            <person name="Gregory B.D."/>
            <person name="Nowacki M."/>
            <person name="Derisi J."/>
            <person name="Roy S.W."/>
            <person name="Marshall W.F."/>
            <person name="Sood P."/>
        </authorList>
    </citation>
    <scope>NUCLEOTIDE SEQUENCE [LARGE SCALE GENOMIC DNA]</scope>
    <source>
        <strain evidence="5">WM001</strain>
    </source>
</reference>
<evidence type="ECO:0000256" key="3">
    <source>
        <dbReference type="ARBA" id="ARBA00023242"/>
    </source>
</evidence>
<dbReference type="GO" id="GO:0005634">
    <property type="term" value="C:nucleus"/>
    <property type="evidence" value="ECO:0007669"/>
    <property type="project" value="UniProtKB-SubCell"/>
</dbReference>
<dbReference type="Pfam" id="PF03638">
    <property type="entry name" value="TCR"/>
    <property type="match status" value="2"/>
</dbReference>
<evidence type="ECO:0000256" key="1">
    <source>
        <dbReference type="ARBA" id="ARBA00004123"/>
    </source>
</evidence>
<dbReference type="PROSITE" id="PS51634">
    <property type="entry name" value="CRC"/>
    <property type="match status" value="1"/>
</dbReference>
<protein>
    <recommendedName>
        <fullName evidence="4">CRC domain-containing protein</fullName>
    </recommendedName>
</protein>
<proteinExistence type="inferred from homology"/>
<sequence>MQEGKPPSPSFLSPSPGLIKQSKRGCNCKNSKCLKLYCECFSLGEYCNNCNCINCHNNASSENFRKEAIQGILERNPQAFRPKISAYSPLSLSKDFTRHSKGCACKRTGCLKKYCECYQARIPCSEICKCMECKNDNRCEDRYADMPVKSKFYKGICFRPENSIGNLEVVKEFVDNVINTFTVKIKKETDDECNLMCEEETLACEGNSNSSLESPGKKVYTFSSDYKRIENLVYENLIAALHRICS</sequence>
<dbReference type="AlphaFoldDB" id="A0A1R2B4X0"/>
<dbReference type="PANTHER" id="PTHR12446:SF34">
    <property type="entry name" value="PROTEIN LIN-54 HOMOLOG"/>
    <property type="match status" value="1"/>
</dbReference>
<keyword evidence="3" id="KW-0539">Nucleus</keyword>
<evidence type="ECO:0000313" key="5">
    <source>
        <dbReference type="EMBL" id="OMJ71812.1"/>
    </source>
</evidence>